<evidence type="ECO:0000313" key="15">
    <source>
        <dbReference type="EMBL" id="KAG9487275.1"/>
    </source>
</evidence>
<dbReference type="InterPro" id="IPR000276">
    <property type="entry name" value="GPCR_Rhodpsn"/>
</dbReference>
<evidence type="ECO:0000256" key="10">
    <source>
        <dbReference type="ARBA" id="ARBA00023224"/>
    </source>
</evidence>
<keyword evidence="2" id="KW-1003">Cell membrane</keyword>
<gene>
    <name evidence="15" type="ORF">GDO78_007247</name>
</gene>
<evidence type="ECO:0000259" key="14">
    <source>
        <dbReference type="PROSITE" id="PS50262"/>
    </source>
</evidence>
<dbReference type="PRINTS" id="PR00237">
    <property type="entry name" value="GPCRRHODOPSN"/>
</dbReference>
<sequence length="384" mass="42554">MPPDTTTHNRRIPVKSSSGTLRPIVANCHGYHYLTEGSVIMSDANLFLGLTVTANMTPANVTKELATTSSIGIAILSAAFTIGFPGNAFVIWTVLTCMKKRTFACILILHLAIADTIVILTAPVFIHFLATGSWIFGNIICKLCHYVCCLSMYASILLITLMSIDRFLAVSKPLAPLTIKTKSSVSNIVFAIWLLAALLAMPMPFYRQVIPYKNKLLCIPFHSSTKHVIFQYLFEFLTGFLSPFSIIISCYVYIGLRLRTAKFQTKHRTSRLVIMIIVTFALFWLPYQVVNIMQVSGELFSSEKLIKAAKGARPTTTAFAFFSSSMNPILYVFAGGNFIRTAGAEFLAKLFEGVGSDANSLRKVSHTFRQQGQDELLELDNVNK</sequence>
<keyword evidence="6 12" id="KW-0297">G-protein coupled receptor</keyword>
<evidence type="ECO:0000256" key="12">
    <source>
        <dbReference type="RuleBase" id="RU000688"/>
    </source>
</evidence>
<evidence type="ECO:0000256" key="5">
    <source>
        <dbReference type="ARBA" id="ARBA00022989"/>
    </source>
</evidence>
<feature type="transmembrane region" description="Helical" evidence="13">
    <location>
        <begin position="135"/>
        <end position="164"/>
    </location>
</feature>
<dbReference type="InterPro" id="IPR017452">
    <property type="entry name" value="GPCR_Rhodpsn_7TM"/>
</dbReference>
<dbReference type="GO" id="GO:0007200">
    <property type="term" value="P:phospholipase C-activating G protein-coupled receptor signaling pathway"/>
    <property type="evidence" value="ECO:0007669"/>
    <property type="project" value="TreeGrafter"/>
</dbReference>
<dbReference type="AlphaFoldDB" id="A0A8J6FIC9"/>
<accession>A0A8J6FIC9</accession>
<dbReference type="PROSITE" id="PS00237">
    <property type="entry name" value="G_PROTEIN_RECEP_F1_1"/>
    <property type="match status" value="1"/>
</dbReference>
<comment type="similarity">
    <text evidence="12">Belongs to the G-protein coupled receptor 1 family.</text>
</comment>
<dbReference type="Proteomes" id="UP000770717">
    <property type="component" value="Unassembled WGS sequence"/>
</dbReference>
<evidence type="ECO:0000256" key="6">
    <source>
        <dbReference type="ARBA" id="ARBA00023040"/>
    </source>
</evidence>
<evidence type="ECO:0000256" key="13">
    <source>
        <dbReference type="SAM" id="Phobius"/>
    </source>
</evidence>
<dbReference type="InterPro" id="IPR000826">
    <property type="entry name" value="Formyl_rcpt-rel"/>
</dbReference>
<keyword evidence="16" id="KW-1185">Reference proteome</keyword>
<dbReference type="SUPFAM" id="SSF81321">
    <property type="entry name" value="Family A G protein-coupled receptor-like"/>
    <property type="match status" value="1"/>
</dbReference>
<name>A0A8J6FIC9_ELECQ</name>
<dbReference type="PROSITE" id="PS50262">
    <property type="entry name" value="G_PROTEIN_RECEP_F1_2"/>
    <property type="match status" value="1"/>
</dbReference>
<dbReference type="InterPro" id="IPR003981">
    <property type="entry name" value="Leukotriene_B4_rcpt"/>
</dbReference>
<keyword evidence="7 13" id="KW-0472">Membrane</keyword>
<organism evidence="15 16">
    <name type="scientific">Eleutherodactylus coqui</name>
    <name type="common">Puerto Rican coqui</name>
    <dbReference type="NCBI Taxonomy" id="57060"/>
    <lineage>
        <taxon>Eukaryota</taxon>
        <taxon>Metazoa</taxon>
        <taxon>Chordata</taxon>
        <taxon>Craniata</taxon>
        <taxon>Vertebrata</taxon>
        <taxon>Euteleostomi</taxon>
        <taxon>Amphibia</taxon>
        <taxon>Batrachia</taxon>
        <taxon>Anura</taxon>
        <taxon>Neobatrachia</taxon>
        <taxon>Hyloidea</taxon>
        <taxon>Eleutherodactylidae</taxon>
        <taxon>Eleutherodactylinae</taxon>
        <taxon>Eleutherodactylus</taxon>
        <taxon>Eleutherodactylus</taxon>
    </lineage>
</organism>
<comment type="subcellular location">
    <subcellularLocation>
        <location evidence="1">Cell membrane</location>
        <topology evidence="1">Multi-pass membrane protein</topology>
    </subcellularLocation>
</comment>
<dbReference type="GO" id="GO:0004974">
    <property type="term" value="F:leukotriene receptor activity"/>
    <property type="evidence" value="ECO:0007669"/>
    <property type="project" value="InterPro"/>
</dbReference>
<feature type="transmembrane region" description="Helical" evidence="13">
    <location>
        <begin position="107"/>
        <end position="129"/>
    </location>
</feature>
<dbReference type="GO" id="GO:0007204">
    <property type="term" value="P:positive regulation of cytosolic calcium ion concentration"/>
    <property type="evidence" value="ECO:0007669"/>
    <property type="project" value="TreeGrafter"/>
</dbReference>
<dbReference type="PANTHER" id="PTHR24225">
    <property type="entry name" value="CHEMOTACTIC RECEPTOR"/>
    <property type="match status" value="1"/>
</dbReference>
<evidence type="ECO:0000256" key="7">
    <source>
        <dbReference type="ARBA" id="ARBA00023136"/>
    </source>
</evidence>
<keyword evidence="5 13" id="KW-1133">Transmembrane helix</keyword>
<comment type="caution">
    <text evidence="15">The sequence shown here is derived from an EMBL/GenBank/DDBJ whole genome shotgun (WGS) entry which is preliminary data.</text>
</comment>
<dbReference type="PRINTS" id="PR01476">
    <property type="entry name" value="LTBRECEPTOR"/>
</dbReference>
<dbReference type="GO" id="GO:0005886">
    <property type="term" value="C:plasma membrane"/>
    <property type="evidence" value="ECO:0007669"/>
    <property type="project" value="UniProtKB-SubCell"/>
</dbReference>
<dbReference type="PANTHER" id="PTHR24225:SF72">
    <property type="entry name" value="G-PROTEIN COUPLED RECEPTORS FAMILY 1 PROFILE DOMAIN-CONTAINING PROTEIN-RELATED"/>
    <property type="match status" value="1"/>
</dbReference>
<reference evidence="15" key="1">
    <citation type="thesis" date="2020" institute="ProQuest LLC" country="789 East Eisenhower Parkway, Ann Arbor, MI, USA">
        <title>Comparative Genomics and Chromosome Evolution.</title>
        <authorList>
            <person name="Mudd A.B."/>
        </authorList>
    </citation>
    <scope>NUCLEOTIDE SEQUENCE</scope>
    <source>
        <strain evidence="15">HN-11 Male</strain>
        <tissue evidence="15">Kidney and liver</tissue>
    </source>
</reference>
<feature type="transmembrane region" description="Helical" evidence="13">
    <location>
        <begin position="268"/>
        <end position="287"/>
    </location>
</feature>
<keyword evidence="10 12" id="KW-0807">Transducer</keyword>
<evidence type="ECO:0000256" key="8">
    <source>
        <dbReference type="ARBA" id="ARBA00023170"/>
    </source>
</evidence>
<dbReference type="GO" id="GO:0006954">
    <property type="term" value="P:inflammatory response"/>
    <property type="evidence" value="ECO:0007669"/>
    <property type="project" value="TreeGrafter"/>
</dbReference>
<evidence type="ECO:0000313" key="16">
    <source>
        <dbReference type="Proteomes" id="UP000770717"/>
    </source>
</evidence>
<dbReference type="GO" id="GO:0004875">
    <property type="term" value="F:complement receptor activity"/>
    <property type="evidence" value="ECO:0007669"/>
    <property type="project" value="TreeGrafter"/>
</dbReference>
<keyword evidence="9" id="KW-0325">Glycoprotein</keyword>
<feature type="transmembrane region" description="Helical" evidence="13">
    <location>
        <begin position="229"/>
        <end position="256"/>
    </location>
</feature>
<keyword evidence="4 12" id="KW-0812">Transmembrane</keyword>
<dbReference type="FunFam" id="1.20.1070.10:FF:000109">
    <property type="entry name" value="Leukotriene B4 receptor"/>
    <property type="match status" value="1"/>
</dbReference>
<evidence type="ECO:0000256" key="11">
    <source>
        <dbReference type="ARBA" id="ARBA00025736"/>
    </source>
</evidence>
<protein>
    <recommendedName>
        <fullName evidence="14">G-protein coupled receptors family 1 profile domain-containing protein</fullName>
    </recommendedName>
</protein>
<feature type="transmembrane region" description="Helical" evidence="13">
    <location>
        <begin position="185"/>
        <end position="206"/>
    </location>
</feature>
<dbReference type="Gene3D" id="1.20.1070.10">
    <property type="entry name" value="Rhodopsin 7-helix transmembrane proteins"/>
    <property type="match status" value="1"/>
</dbReference>
<evidence type="ECO:0000256" key="3">
    <source>
        <dbReference type="ARBA" id="ARBA00022553"/>
    </source>
</evidence>
<evidence type="ECO:0000256" key="4">
    <source>
        <dbReference type="ARBA" id="ARBA00022692"/>
    </source>
</evidence>
<proteinExistence type="inferred from homology"/>
<evidence type="ECO:0000256" key="2">
    <source>
        <dbReference type="ARBA" id="ARBA00022475"/>
    </source>
</evidence>
<feature type="domain" description="G-protein coupled receptors family 1 profile" evidence="14">
    <location>
        <begin position="86"/>
        <end position="331"/>
    </location>
</feature>
<dbReference type="Pfam" id="PF00001">
    <property type="entry name" value="7tm_1"/>
    <property type="match status" value="1"/>
</dbReference>
<comment type="similarity">
    <text evidence="11">Belongs to the chemokine-like receptor (CMKLR) family.</text>
</comment>
<evidence type="ECO:0000256" key="1">
    <source>
        <dbReference type="ARBA" id="ARBA00004651"/>
    </source>
</evidence>
<dbReference type="OrthoDB" id="8888529at2759"/>
<dbReference type="EMBL" id="WNTK01000003">
    <property type="protein sequence ID" value="KAG9487275.1"/>
    <property type="molecule type" value="Genomic_DNA"/>
</dbReference>
<keyword evidence="3" id="KW-0597">Phosphoprotein</keyword>
<evidence type="ECO:0000256" key="9">
    <source>
        <dbReference type="ARBA" id="ARBA00023180"/>
    </source>
</evidence>
<keyword evidence="8 12" id="KW-0675">Receptor</keyword>
<feature type="transmembrane region" description="Helical" evidence="13">
    <location>
        <begin position="71"/>
        <end position="95"/>
    </location>
</feature>